<name>A0A919XUC1_9BACL</name>
<accession>A0A919XUC1</accession>
<keyword evidence="2" id="KW-1185">Reference proteome</keyword>
<dbReference type="RefSeq" id="WP_212938906.1">
    <property type="nucleotide sequence ID" value="NZ_BORR01000004.1"/>
</dbReference>
<evidence type="ECO:0000313" key="1">
    <source>
        <dbReference type="EMBL" id="GIO36560.1"/>
    </source>
</evidence>
<dbReference type="EMBL" id="BORR01000004">
    <property type="protein sequence ID" value="GIO36560.1"/>
    <property type="molecule type" value="Genomic_DNA"/>
</dbReference>
<proteinExistence type="predicted"/>
<dbReference type="Proteomes" id="UP000681162">
    <property type="component" value="Unassembled WGS sequence"/>
</dbReference>
<gene>
    <name evidence="1" type="ORF">J41TS12_14210</name>
</gene>
<dbReference type="AlphaFoldDB" id="A0A919XUC1"/>
<evidence type="ECO:0000313" key="2">
    <source>
        <dbReference type="Proteomes" id="UP000681162"/>
    </source>
</evidence>
<protein>
    <submittedName>
        <fullName evidence="1">Uncharacterized protein</fullName>
    </submittedName>
</protein>
<reference evidence="1 2" key="1">
    <citation type="submission" date="2021-03" db="EMBL/GenBank/DDBJ databases">
        <title>Antimicrobial resistance genes in bacteria isolated from Japanese honey, and their potential for conferring macrolide and lincosamide resistance in the American foulbrood pathogen Paenibacillus larvae.</title>
        <authorList>
            <person name="Okamoto M."/>
            <person name="Kumagai M."/>
            <person name="Kanamori H."/>
            <person name="Takamatsu D."/>
        </authorList>
    </citation>
    <scope>NUCLEOTIDE SEQUENCE [LARGE SCALE GENOMIC DNA]</scope>
    <source>
        <strain evidence="1 2">J41TS12</strain>
    </source>
</reference>
<comment type="caution">
    <text evidence="1">The sequence shown here is derived from an EMBL/GenBank/DDBJ whole genome shotgun (WGS) entry which is preliminary data.</text>
</comment>
<organism evidence="1 2">
    <name type="scientific">Paenibacillus antibioticophila</name>
    <dbReference type="NCBI Taxonomy" id="1274374"/>
    <lineage>
        <taxon>Bacteria</taxon>
        <taxon>Bacillati</taxon>
        <taxon>Bacillota</taxon>
        <taxon>Bacilli</taxon>
        <taxon>Bacillales</taxon>
        <taxon>Paenibacillaceae</taxon>
        <taxon>Paenibacillus</taxon>
    </lineage>
</organism>
<sequence length="93" mass="11151">MEKLERLLTELEYVLAYTITFVESDGREKCFDLWFEKEDTAYCLQEIYIENGIPEELGETCRYHKAGILRKLTEFLECERFVIREWLTGAEEI</sequence>